<evidence type="ECO:0000259" key="9">
    <source>
        <dbReference type="Pfam" id="PF00294"/>
    </source>
</evidence>
<comment type="caution">
    <text evidence="10">The sequence shown here is derived from an EMBL/GenBank/DDBJ whole genome shotgun (WGS) entry which is preliminary data.</text>
</comment>
<dbReference type="EMBL" id="WIVE01000009">
    <property type="protein sequence ID" value="MQX35827.1"/>
    <property type="molecule type" value="Genomic_DNA"/>
</dbReference>
<reference evidence="10 11" key="1">
    <citation type="submission" date="2019-10" db="EMBL/GenBank/DDBJ databases">
        <title>Draft whole-genome sequence of the purple nonsulfur photosynthetic bacterium Roseospira navarrensis DSM 15114.</title>
        <authorList>
            <person name="Kyndt J.A."/>
            <person name="Meyer T.E."/>
        </authorList>
    </citation>
    <scope>NUCLEOTIDE SEQUENCE [LARGE SCALE GENOMIC DNA]</scope>
    <source>
        <strain evidence="10 11">DSM 15114</strain>
    </source>
</reference>
<dbReference type="PANTHER" id="PTHR46566">
    <property type="entry name" value="1-PHOSPHOFRUCTOKINASE-RELATED"/>
    <property type="match status" value="1"/>
</dbReference>
<dbReference type="PANTHER" id="PTHR46566:SF5">
    <property type="entry name" value="1-PHOSPHOFRUCTOKINASE"/>
    <property type="match status" value="1"/>
</dbReference>
<evidence type="ECO:0000256" key="6">
    <source>
        <dbReference type="ARBA" id="ARBA00047745"/>
    </source>
</evidence>
<dbReference type="AlphaFoldDB" id="A0A7X2D3P1"/>
<evidence type="ECO:0000256" key="8">
    <source>
        <dbReference type="RuleBase" id="RU369061"/>
    </source>
</evidence>
<evidence type="ECO:0000256" key="4">
    <source>
        <dbReference type="ARBA" id="ARBA00022777"/>
    </source>
</evidence>
<dbReference type="InterPro" id="IPR022463">
    <property type="entry name" value="1-PFruKinase"/>
</dbReference>
<dbReference type="RefSeq" id="WP_153341713.1">
    <property type="nucleotide sequence ID" value="NZ_WIVE01000009.1"/>
</dbReference>
<dbReference type="GO" id="GO:0005829">
    <property type="term" value="C:cytosol"/>
    <property type="evidence" value="ECO:0007669"/>
    <property type="project" value="TreeGrafter"/>
</dbReference>
<keyword evidence="3 8" id="KW-0547">Nucleotide-binding</keyword>
<name>A0A7X2D3P1_9PROT</name>
<evidence type="ECO:0000256" key="3">
    <source>
        <dbReference type="ARBA" id="ARBA00022741"/>
    </source>
</evidence>
<keyword evidence="4 8" id="KW-0418">Kinase</keyword>
<keyword evidence="11" id="KW-1185">Reference proteome</keyword>
<feature type="domain" description="Carbohydrate kinase PfkB" evidence="9">
    <location>
        <begin position="16"/>
        <end position="298"/>
    </location>
</feature>
<proteinExistence type="inferred from homology"/>
<dbReference type="Gene3D" id="3.40.1190.20">
    <property type="match status" value="1"/>
</dbReference>
<comment type="similarity">
    <text evidence="1 7 8">Belongs to the carbohydrate kinase PfkB family.</text>
</comment>
<dbReference type="InterPro" id="IPR029056">
    <property type="entry name" value="Ribokinase-like"/>
</dbReference>
<organism evidence="10 11">
    <name type="scientific">Roseospira navarrensis</name>
    <dbReference type="NCBI Taxonomy" id="140058"/>
    <lineage>
        <taxon>Bacteria</taxon>
        <taxon>Pseudomonadati</taxon>
        <taxon>Pseudomonadota</taxon>
        <taxon>Alphaproteobacteria</taxon>
        <taxon>Rhodospirillales</taxon>
        <taxon>Rhodospirillaceae</taxon>
        <taxon>Roseospira</taxon>
    </lineage>
</organism>
<evidence type="ECO:0000256" key="1">
    <source>
        <dbReference type="ARBA" id="ARBA00010688"/>
    </source>
</evidence>
<dbReference type="PROSITE" id="PS00583">
    <property type="entry name" value="PFKB_KINASES_1"/>
    <property type="match status" value="1"/>
</dbReference>
<dbReference type="InterPro" id="IPR002173">
    <property type="entry name" value="Carboh/pur_kinase_PfkB_CS"/>
</dbReference>
<protein>
    <recommendedName>
        <fullName evidence="7">Phosphofructokinase</fullName>
    </recommendedName>
</protein>
<dbReference type="GO" id="GO:0016052">
    <property type="term" value="P:carbohydrate catabolic process"/>
    <property type="evidence" value="ECO:0007669"/>
    <property type="project" value="UniProtKB-ARBA"/>
</dbReference>
<keyword evidence="5 8" id="KW-0067">ATP-binding</keyword>
<evidence type="ECO:0000256" key="7">
    <source>
        <dbReference type="PIRNR" id="PIRNR000535"/>
    </source>
</evidence>
<comment type="function">
    <text evidence="8">Catalyzes the ATP-dependent phosphorylation of fructose-l-phosphate to fructose-l,6-bisphosphate.</text>
</comment>
<dbReference type="NCBIfam" id="TIGR03168">
    <property type="entry name" value="1-PFK"/>
    <property type="match status" value="1"/>
</dbReference>
<dbReference type="OrthoDB" id="9801219at2"/>
<gene>
    <name evidence="10" type="primary">pfkB</name>
    <name evidence="10" type="ORF">GHC57_04760</name>
</gene>
<evidence type="ECO:0000256" key="5">
    <source>
        <dbReference type="ARBA" id="ARBA00022840"/>
    </source>
</evidence>
<dbReference type="GO" id="GO:0044281">
    <property type="term" value="P:small molecule metabolic process"/>
    <property type="evidence" value="ECO:0007669"/>
    <property type="project" value="UniProtKB-ARBA"/>
</dbReference>
<dbReference type="Pfam" id="PF00294">
    <property type="entry name" value="PfkB"/>
    <property type="match status" value="1"/>
</dbReference>
<accession>A0A7X2D3P1</accession>
<dbReference type="PIRSF" id="PIRSF000535">
    <property type="entry name" value="1PFK/6PFK/LacC"/>
    <property type="match status" value="1"/>
</dbReference>
<dbReference type="Proteomes" id="UP000434582">
    <property type="component" value="Unassembled WGS sequence"/>
</dbReference>
<dbReference type="SUPFAM" id="SSF53613">
    <property type="entry name" value="Ribokinase-like"/>
    <property type="match status" value="1"/>
</dbReference>
<sequence>MSPAPRTIAVSLNPAVDRSLTVPGFAVDRVNRIAASRTDPGGKGVNVACFLAHLGQSVALAGLLGRETAALFTRQFAAMGVTDITVPVAGATRTNLKILDPDAGTVTDLNGPGPAVTAADVTAVRRALEHASAGGLDWLVLSGSLPDGLPPDTYADLIAWGRARGARVVLDTSGAALAEGIGAGPDILKPNRAELEALMGHALPDMTAVVASAGRLVAGGVGLVVVSLGPGGAVVRDRDGAWLAVPPAVPVASTVGAGDALVAGLIHATAQGLPVPEAARVAVGVSAAALGEIGPRLPALDHIEALAARVTVTPLETDRAGPRR</sequence>
<dbReference type="PROSITE" id="PS00584">
    <property type="entry name" value="PFKB_KINASES_2"/>
    <property type="match status" value="1"/>
</dbReference>
<comment type="catalytic activity">
    <reaction evidence="6 8">
        <text>beta-D-fructose 1-phosphate + ATP = beta-D-fructose 1,6-bisphosphate + ADP + H(+)</text>
        <dbReference type="Rhea" id="RHEA:14213"/>
        <dbReference type="ChEBI" id="CHEBI:15378"/>
        <dbReference type="ChEBI" id="CHEBI:30616"/>
        <dbReference type="ChEBI" id="CHEBI:32966"/>
        <dbReference type="ChEBI" id="CHEBI:138881"/>
        <dbReference type="ChEBI" id="CHEBI:456216"/>
        <dbReference type="EC" id="2.7.1.56"/>
    </reaction>
</comment>
<dbReference type="NCBIfam" id="TIGR03828">
    <property type="entry name" value="pfkB"/>
    <property type="match status" value="1"/>
</dbReference>
<keyword evidence="2 7" id="KW-0808">Transferase</keyword>
<dbReference type="GO" id="GO:0005524">
    <property type="term" value="F:ATP binding"/>
    <property type="evidence" value="ECO:0007669"/>
    <property type="project" value="UniProtKB-UniRule"/>
</dbReference>
<dbReference type="FunFam" id="3.40.1190.20:FF:000001">
    <property type="entry name" value="Phosphofructokinase"/>
    <property type="match status" value="1"/>
</dbReference>
<dbReference type="GO" id="GO:0008662">
    <property type="term" value="F:1-phosphofructokinase activity"/>
    <property type="evidence" value="ECO:0007669"/>
    <property type="project" value="UniProtKB-UniRule"/>
</dbReference>
<evidence type="ECO:0000313" key="10">
    <source>
        <dbReference type="EMBL" id="MQX35827.1"/>
    </source>
</evidence>
<evidence type="ECO:0000256" key="2">
    <source>
        <dbReference type="ARBA" id="ARBA00022679"/>
    </source>
</evidence>
<evidence type="ECO:0000313" key="11">
    <source>
        <dbReference type="Proteomes" id="UP000434582"/>
    </source>
</evidence>
<dbReference type="InterPro" id="IPR017583">
    <property type="entry name" value="Tagatose/fructose_Pkinase"/>
</dbReference>
<dbReference type="InterPro" id="IPR011611">
    <property type="entry name" value="PfkB_dom"/>
</dbReference>
<dbReference type="CDD" id="cd01164">
    <property type="entry name" value="FruK_PfkB_like"/>
    <property type="match status" value="1"/>
</dbReference>